<dbReference type="Proteomes" id="UP001442841">
    <property type="component" value="Chromosome"/>
</dbReference>
<proteinExistence type="predicted"/>
<reference evidence="1 2" key="1">
    <citation type="submission" date="2024-04" db="EMBL/GenBank/DDBJ databases">
        <title>Isolation of an actinomycete strain from pig manure.</title>
        <authorList>
            <person name="Gong T."/>
            <person name="Yu Z."/>
            <person name="An M."/>
            <person name="Wei C."/>
            <person name="Yang W."/>
            <person name="Liu L."/>
        </authorList>
    </citation>
    <scope>NUCLEOTIDE SEQUENCE [LARGE SCALE GENOMIC DNA]</scope>
    <source>
        <strain evidence="1 2">ZF39</strain>
    </source>
</reference>
<keyword evidence="2" id="KW-1185">Reference proteome</keyword>
<dbReference type="EMBL" id="CP154795">
    <property type="protein sequence ID" value="XAN09496.1"/>
    <property type="molecule type" value="Genomic_DNA"/>
</dbReference>
<organism evidence="1 2">
    <name type="scientific">Ammonicoccus fulvus</name>
    <dbReference type="NCBI Taxonomy" id="3138240"/>
    <lineage>
        <taxon>Bacteria</taxon>
        <taxon>Bacillati</taxon>
        <taxon>Actinomycetota</taxon>
        <taxon>Actinomycetes</taxon>
        <taxon>Propionibacteriales</taxon>
        <taxon>Propionibacteriaceae</taxon>
        <taxon>Ammonicoccus</taxon>
    </lineage>
</organism>
<protein>
    <submittedName>
        <fullName evidence="1">Uncharacterized protein</fullName>
    </submittedName>
</protein>
<evidence type="ECO:0000313" key="1">
    <source>
        <dbReference type="EMBL" id="XAN09496.1"/>
    </source>
</evidence>
<sequence>MASRYLAGPALEAYLQFASTTLSEHCYRFTPTKWRFADLTM</sequence>
<dbReference type="RefSeq" id="WP_425310950.1">
    <property type="nucleotide sequence ID" value="NZ_CP154795.1"/>
</dbReference>
<name>A0ABZ3FTQ2_9ACTN</name>
<gene>
    <name evidence="1" type="ORF">AADG42_18990</name>
</gene>
<evidence type="ECO:0000313" key="2">
    <source>
        <dbReference type="Proteomes" id="UP001442841"/>
    </source>
</evidence>
<accession>A0ABZ3FTQ2</accession>